<dbReference type="KEGG" id="xpo:XPG1_1776"/>
<dbReference type="STRING" id="1354304.XPG1_1776"/>
<dbReference type="HOGENOM" id="CLU_3278971_0_0_6"/>
<evidence type="ECO:0000313" key="2">
    <source>
        <dbReference type="Proteomes" id="UP000032735"/>
    </source>
</evidence>
<proteinExistence type="predicted"/>
<gene>
    <name evidence="1" type="ORF">XPG1_1776</name>
</gene>
<organism evidence="1 2">
    <name type="scientific">Xenorhabdus poinarii G6</name>
    <dbReference type="NCBI Taxonomy" id="1354304"/>
    <lineage>
        <taxon>Bacteria</taxon>
        <taxon>Pseudomonadati</taxon>
        <taxon>Pseudomonadota</taxon>
        <taxon>Gammaproteobacteria</taxon>
        <taxon>Enterobacterales</taxon>
        <taxon>Morganellaceae</taxon>
        <taxon>Xenorhabdus</taxon>
    </lineage>
</organism>
<accession>A0A068R3D1</accession>
<dbReference type="AlphaFoldDB" id="A0A068R3D1"/>
<name>A0A068R3D1_9GAMM</name>
<dbReference type="Proteomes" id="UP000032735">
    <property type="component" value="Chromosome"/>
</dbReference>
<keyword evidence="2" id="KW-1185">Reference proteome</keyword>
<sequence length="41" mass="4838">MALAAMKKESTFMLKMFFHSLNERLSKEHISLTLIVNYLIH</sequence>
<evidence type="ECO:0000313" key="1">
    <source>
        <dbReference type="EMBL" id="CDG21431.1"/>
    </source>
</evidence>
<protein>
    <submittedName>
        <fullName evidence="1">Uncharacterized protein</fullName>
    </submittedName>
</protein>
<reference evidence="1 2" key="1">
    <citation type="submission" date="2013-07" db="EMBL/GenBank/DDBJ databases">
        <authorList>
            <person name="Genoscope - CEA"/>
        </authorList>
    </citation>
    <scope>NUCLEOTIDE SEQUENCE [LARGE SCALE GENOMIC DNA]</scope>
    <source>
        <strain evidence="1 2">G6</strain>
    </source>
</reference>
<dbReference type="EMBL" id="FO704551">
    <property type="protein sequence ID" value="CDG21431.1"/>
    <property type="molecule type" value="Genomic_DNA"/>
</dbReference>